<dbReference type="CDD" id="cd00331">
    <property type="entry name" value="IGPS"/>
    <property type="match status" value="1"/>
</dbReference>
<evidence type="ECO:0000256" key="2">
    <source>
        <dbReference type="ARBA" id="ARBA00004696"/>
    </source>
</evidence>
<dbReference type="InterPro" id="IPR011060">
    <property type="entry name" value="RibuloseP-bd_barrel"/>
</dbReference>
<dbReference type="GO" id="GO:0000162">
    <property type="term" value="P:L-tryptophan biosynthetic process"/>
    <property type="evidence" value="ECO:0007669"/>
    <property type="project" value="UniProtKB-UniPathway"/>
</dbReference>
<dbReference type="PANTHER" id="PTHR22854">
    <property type="entry name" value="TRYPTOPHAN BIOSYNTHESIS PROTEIN"/>
    <property type="match status" value="1"/>
</dbReference>
<dbReference type="STRING" id="926571.NVIE_005480"/>
<dbReference type="PANTHER" id="PTHR22854:SF2">
    <property type="entry name" value="INDOLE-3-GLYCEROL-PHOSPHATE SYNTHASE"/>
    <property type="match status" value="1"/>
</dbReference>
<reference evidence="10 11" key="1">
    <citation type="journal article" date="2014" name="Int. J. Syst. Evol. Microbiol.">
        <title>Nitrososphaera viennensis gen. nov., sp. nov., an aerobic and mesophilic, ammonia-oxidizing archaeon from soil and a member of the archaeal phylum Thaumarchaeota.</title>
        <authorList>
            <person name="Stieglmeier M."/>
            <person name="Klingl A."/>
            <person name="Alves R.J."/>
            <person name="Rittmann S.K."/>
            <person name="Melcher M."/>
            <person name="Leisch N."/>
            <person name="Schleper C."/>
        </authorList>
    </citation>
    <scope>NUCLEOTIDE SEQUENCE [LARGE SCALE GENOMIC DNA]</scope>
    <source>
        <strain evidence="10">EN76</strain>
    </source>
</reference>
<keyword evidence="11" id="KW-1185">Reference proteome</keyword>
<comment type="catalytic activity">
    <reaction evidence="1">
        <text>1-(2-carboxyphenylamino)-1-deoxy-D-ribulose 5-phosphate + H(+) = (1S,2R)-1-C-(indol-3-yl)glycerol 3-phosphate + CO2 + H2O</text>
        <dbReference type="Rhea" id="RHEA:23476"/>
        <dbReference type="ChEBI" id="CHEBI:15377"/>
        <dbReference type="ChEBI" id="CHEBI:15378"/>
        <dbReference type="ChEBI" id="CHEBI:16526"/>
        <dbReference type="ChEBI" id="CHEBI:58613"/>
        <dbReference type="ChEBI" id="CHEBI:58866"/>
        <dbReference type="EC" id="4.1.1.48"/>
    </reaction>
</comment>
<evidence type="ECO:0000256" key="3">
    <source>
        <dbReference type="ARBA" id="ARBA00012362"/>
    </source>
</evidence>
<dbReference type="Proteomes" id="UP000027093">
    <property type="component" value="Chromosome"/>
</dbReference>
<dbReference type="SUPFAM" id="SSF51366">
    <property type="entry name" value="Ribulose-phoshate binding barrel"/>
    <property type="match status" value="1"/>
</dbReference>
<evidence type="ECO:0000259" key="9">
    <source>
        <dbReference type="Pfam" id="PF00218"/>
    </source>
</evidence>
<keyword evidence="8 10" id="KW-0456">Lyase</keyword>
<keyword evidence="4" id="KW-0028">Amino-acid biosynthesis</keyword>
<dbReference type="GO" id="GO:0004425">
    <property type="term" value="F:indole-3-glycerol-phosphate synthase activity"/>
    <property type="evidence" value="ECO:0007669"/>
    <property type="project" value="UniProtKB-EC"/>
</dbReference>
<organism evidence="10 11">
    <name type="scientific">Nitrososphaera viennensis EN76</name>
    <dbReference type="NCBI Taxonomy" id="926571"/>
    <lineage>
        <taxon>Archaea</taxon>
        <taxon>Nitrososphaerota</taxon>
        <taxon>Nitrososphaeria</taxon>
        <taxon>Nitrososphaerales</taxon>
        <taxon>Nitrososphaeraceae</taxon>
        <taxon>Nitrososphaera</taxon>
    </lineage>
</organism>
<dbReference type="InterPro" id="IPR013798">
    <property type="entry name" value="Indole-3-glycerol_P_synth_dom"/>
</dbReference>
<keyword evidence="5" id="KW-0210">Decarboxylase</keyword>
<sequence>MSSSRFAKAGDTLERLVENSFRAIDDGAYELKRSVSHDAISVKKAIFACKHAPLITEVKFASPSRGKIREVGTPAEIAIAMEEAGATALSILTQPYMFDGSLGNLLAVRKAVSIPLLMKDIVVSEVQIDAAKQAGADCVLLIKAVFDRDLAESGIEKLHEYALRRELNVLVEAHSEREYADCLSANYELVGINNRNLADLKIDMANTERLIKKLGKGKSVVISESGIAKPADIQYLRSAGADAFLVGTSIMETDDIGAKVRELYNAL</sequence>
<protein>
    <recommendedName>
        <fullName evidence="3">indole-3-glycerol-phosphate synthase</fullName>
        <ecNumber evidence="3">4.1.1.48</ecNumber>
    </recommendedName>
</protein>
<dbReference type="InterPro" id="IPR045186">
    <property type="entry name" value="Indole-3-glycerol_P_synth"/>
</dbReference>
<name>A0A060HNG1_9ARCH</name>
<dbReference type="GeneID" id="74945812"/>
<evidence type="ECO:0000256" key="8">
    <source>
        <dbReference type="ARBA" id="ARBA00023239"/>
    </source>
</evidence>
<evidence type="ECO:0000313" key="11">
    <source>
        <dbReference type="Proteomes" id="UP000027093"/>
    </source>
</evidence>
<keyword evidence="7" id="KW-0057">Aromatic amino acid biosynthesis</keyword>
<evidence type="ECO:0000256" key="5">
    <source>
        <dbReference type="ARBA" id="ARBA00022793"/>
    </source>
</evidence>
<evidence type="ECO:0000256" key="4">
    <source>
        <dbReference type="ARBA" id="ARBA00022605"/>
    </source>
</evidence>
<feature type="domain" description="Indole-3-glycerol phosphate synthase" evidence="9">
    <location>
        <begin position="35"/>
        <end position="263"/>
    </location>
</feature>
<evidence type="ECO:0000256" key="1">
    <source>
        <dbReference type="ARBA" id="ARBA00001633"/>
    </source>
</evidence>
<comment type="pathway">
    <text evidence="2">Amino-acid biosynthesis; L-tryptophan biosynthesis; L-tryptophan from chorismate: step 4/5.</text>
</comment>
<dbReference type="HOGENOM" id="CLU_034247_0_1_2"/>
<evidence type="ECO:0000256" key="6">
    <source>
        <dbReference type="ARBA" id="ARBA00022822"/>
    </source>
</evidence>
<dbReference type="KEGG" id="nvn:NVIE_005480"/>
<proteinExistence type="predicted"/>
<dbReference type="RefSeq" id="WP_075053902.1">
    <property type="nucleotide sequence ID" value="NZ_CP007536.1"/>
</dbReference>
<dbReference type="UniPathway" id="UPA00035">
    <property type="reaction ID" value="UER00043"/>
</dbReference>
<dbReference type="Pfam" id="PF00218">
    <property type="entry name" value="IGPS"/>
    <property type="match status" value="1"/>
</dbReference>
<keyword evidence="6" id="KW-0822">Tryptophan biosynthesis</keyword>
<dbReference type="EMBL" id="CP007536">
    <property type="protein sequence ID" value="AIC14747.1"/>
    <property type="molecule type" value="Genomic_DNA"/>
</dbReference>
<dbReference type="AlphaFoldDB" id="A0A060HNG1"/>
<dbReference type="GO" id="GO:0004640">
    <property type="term" value="F:phosphoribosylanthranilate isomerase activity"/>
    <property type="evidence" value="ECO:0007669"/>
    <property type="project" value="TreeGrafter"/>
</dbReference>
<dbReference type="EC" id="4.1.1.48" evidence="3"/>
<accession>A0A060HNG1</accession>
<dbReference type="OrthoDB" id="15223at2157"/>
<gene>
    <name evidence="10" type="primary">trpC</name>
    <name evidence="10" type="ORF">NVIE_005480</name>
</gene>
<dbReference type="InterPro" id="IPR013785">
    <property type="entry name" value="Aldolase_TIM"/>
</dbReference>
<evidence type="ECO:0000256" key="7">
    <source>
        <dbReference type="ARBA" id="ARBA00023141"/>
    </source>
</evidence>
<dbReference type="Gene3D" id="3.20.20.70">
    <property type="entry name" value="Aldolase class I"/>
    <property type="match status" value="1"/>
</dbReference>
<evidence type="ECO:0000313" key="10">
    <source>
        <dbReference type="EMBL" id="AIC14747.1"/>
    </source>
</evidence>